<dbReference type="CTD" id="36336873"/>
<dbReference type="OrthoDB" id="38125at2759"/>
<dbReference type="InterPro" id="IPR030374">
    <property type="entry name" value="PABS"/>
</dbReference>
<dbReference type="InterPro" id="IPR035246">
    <property type="entry name" value="Spermidine_synt_N"/>
</dbReference>
<comment type="similarity">
    <text evidence="1 4">Belongs to the spermidine/spermine synthase family.</text>
</comment>
<evidence type="ECO:0000259" key="5">
    <source>
        <dbReference type="PROSITE" id="PS51006"/>
    </source>
</evidence>
<name>W6UQR9_ECHGR</name>
<dbReference type="OMA" id="FLYHEMM"/>
<evidence type="ECO:0000256" key="4">
    <source>
        <dbReference type="RuleBase" id="RU003836"/>
    </source>
</evidence>
<dbReference type="NCBIfam" id="NF002010">
    <property type="entry name" value="PRK00811.1"/>
    <property type="match status" value="1"/>
</dbReference>
<dbReference type="Pfam" id="PF17284">
    <property type="entry name" value="Spermine_synt_N"/>
    <property type="match status" value="1"/>
</dbReference>
<proteinExistence type="inferred from homology"/>
<dbReference type="CDD" id="cd02440">
    <property type="entry name" value="AdoMet_MTases"/>
    <property type="match status" value="1"/>
</dbReference>
<dbReference type="FunFam" id="3.40.50.150:FF:000013">
    <property type="entry name" value="Spermidine synthase"/>
    <property type="match status" value="1"/>
</dbReference>
<feature type="active site" description="Proton acceptor" evidence="3">
    <location>
        <position position="205"/>
    </location>
</feature>
<protein>
    <submittedName>
        <fullName evidence="6">Spermidine synthase</fullName>
    </submittedName>
</protein>
<sequence length="330" mass="36609">MSGRRVATPLHCSVLVPCATCYPFLLDQSTFINSIPFTCVIMNSVMQGWFSEVSSDFPGQAFSLQINEVLFEGKSEFQDILIFKSATFGRVLVLDGRIQLTEKDEAFYQEMIAHIPLSVHPNPRRVLIIGGGDGGVAREVIRHQCVEHVDLVEIDDMVLKLSCKYLPFTASSLDHPKVSVHVADGFAFLKEHAAKGEKYDVIITDSTDPGGPSTPLFNKEYFQLLSQALTDDGIICNQGECLFLDLSTIKGMAGFCRDVFPNVRYAYNIIPTYTCGHIGYIIACKNANIDLCEAGREPPVDCKFYTKAVHRAAFALPKCYEDALRPFLNA</sequence>
<feature type="domain" description="PABS" evidence="5">
    <location>
        <begin position="47"/>
        <end position="285"/>
    </location>
</feature>
<dbReference type="GO" id="GO:0008295">
    <property type="term" value="P:spermidine biosynthetic process"/>
    <property type="evidence" value="ECO:0007669"/>
    <property type="project" value="TreeGrafter"/>
</dbReference>
<evidence type="ECO:0000313" key="6">
    <source>
        <dbReference type="EMBL" id="EUB64030.1"/>
    </source>
</evidence>
<dbReference type="EMBL" id="APAU02000004">
    <property type="protein sequence ID" value="EUB64030.1"/>
    <property type="molecule type" value="Genomic_DNA"/>
</dbReference>
<comment type="caution">
    <text evidence="6">The sequence shown here is derived from an EMBL/GenBank/DDBJ whole genome shotgun (WGS) entry which is preliminary data.</text>
</comment>
<dbReference type="GeneID" id="36336873"/>
<organism evidence="6 7">
    <name type="scientific">Echinococcus granulosus</name>
    <name type="common">Hydatid tapeworm</name>
    <dbReference type="NCBI Taxonomy" id="6210"/>
    <lineage>
        <taxon>Eukaryota</taxon>
        <taxon>Metazoa</taxon>
        <taxon>Spiralia</taxon>
        <taxon>Lophotrochozoa</taxon>
        <taxon>Platyhelminthes</taxon>
        <taxon>Cestoda</taxon>
        <taxon>Eucestoda</taxon>
        <taxon>Cyclophyllidea</taxon>
        <taxon>Taeniidae</taxon>
        <taxon>Echinococcus</taxon>
        <taxon>Echinococcus granulosus group</taxon>
    </lineage>
</organism>
<dbReference type="Proteomes" id="UP000019149">
    <property type="component" value="Unassembled WGS sequence"/>
</dbReference>
<dbReference type="PROSITE" id="PS51006">
    <property type="entry name" value="PABS_2"/>
    <property type="match status" value="1"/>
</dbReference>
<dbReference type="HAMAP" id="MF_00198">
    <property type="entry name" value="Spermidine_synth"/>
    <property type="match status" value="1"/>
</dbReference>
<accession>W6UQR9</accession>
<evidence type="ECO:0000256" key="3">
    <source>
        <dbReference type="PROSITE-ProRule" id="PRU00354"/>
    </source>
</evidence>
<dbReference type="KEGG" id="egl:EGR_01158"/>
<dbReference type="STRING" id="6210.W6UQR9"/>
<dbReference type="GO" id="GO:0005829">
    <property type="term" value="C:cytosol"/>
    <property type="evidence" value="ECO:0007669"/>
    <property type="project" value="TreeGrafter"/>
</dbReference>
<dbReference type="AlphaFoldDB" id="W6UQR9"/>
<dbReference type="Gene3D" id="2.30.140.10">
    <property type="entry name" value="Spermidine synthase, tetramerisation domain"/>
    <property type="match status" value="1"/>
</dbReference>
<evidence type="ECO:0000256" key="1">
    <source>
        <dbReference type="ARBA" id="ARBA00007867"/>
    </source>
</evidence>
<dbReference type="Gene3D" id="3.40.50.150">
    <property type="entry name" value="Vaccinia Virus protein VP39"/>
    <property type="match status" value="1"/>
</dbReference>
<dbReference type="InterPro" id="IPR001045">
    <property type="entry name" value="Spermi_synthase"/>
</dbReference>
<dbReference type="NCBIfam" id="TIGR00417">
    <property type="entry name" value="speE"/>
    <property type="match status" value="1"/>
</dbReference>
<dbReference type="InterPro" id="IPR037163">
    <property type="entry name" value="Spermidine_synt_N_sf"/>
</dbReference>
<keyword evidence="3" id="KW-0620">Polyamine biosynthesis</keyword>
<keyword evidence="7" id="KW-1185">Reference proteome</keyword>
<evidence type="ECO:0000313" key="7">
    <source>
        <dbReference type="Proteomes" id="UP000019149"/>
    </source>
</evidence>
<reference evidence="6 7" key="1">
    <citation type="journal article" date="2013" name="Nat. Genet.">
        <title>The genome of the hydatid tapeworm Echinococcus granulosus.</title>
        <authorList>
            <person name="Zheng H."/>
            <person name="Zhang W."/>
            <person name="Zhang L."/>
            <person name="Zhang Z."/>
            <person name="Li J."/>
            <person name="Lu G."/>
            <person name="Zhu Y."/>
            <person name="Wang Y."/>
            <person name="Huang Y."/>
            <person name="Liu J."/>
            <person name="Kang H."/>
            <person name="Chen J."/>
            <person name="Wang L."/>
            <person name="Chen A."/>
            <person name="Yu S."/>
            <person name="Gao Z."/>
            <person name="Jin L."/>
            <person name="Gu W."/>
            <person name="Wang Z."/>
            <person name="Zhao L."/>
            <person name="Shi B."/>
            <person name="Wen H."/>
            <person name="Lin R."/>
            <person name="Jones M.K."/>
            <person name="Brejova B."/>
            <person name="Vinar T."/>
            <person name="Zhao G."/>
            <person name="McManus D.P."/>
            <person name="Chen Z."/>
            <person name="Zhou Y."/>
            <person name="Wang S."/>
        </authorList>
    </citation>
    <scope>NUCLEOTIDE SEQUENCE [LARGE SCALE GENOMIC DNA]</scope>
</reference>
<gene>
    <name evidence="6" type="ORF">EGR_01158</name>
</gene>
<dbReference type="PANTHER" id="PTHR11558:SF11">
    <property type="entry name" value="SPERMIDINE SYNTHASE"/>
    <property type="match status" value="1"/>
</dbReference>
<dbReference type="GO" id="GO:0004766">
    <property type="term" value="F:spermidine synthase activity"/>
    <property type="evidence" value="ECO:0007669"/>
    <property type="project" value="TreeGrafter"/>
</dbReference>
<dbReference type="SUPFAM" id="SSF53335">
    <property type="entry name" value="S-adenosyl-L-methionine-dependent methyltransferases"/>
    <property type="match status" value="1"/>
</dbReference>
<evidence type="ECO:0000256" key="2">
    <source>
        <dbReference type="ARBA" id="ARBA00022679"/>
    </source>
</evidence>
<dbReference type="PANTHER" id="PTHR11558">
    <property type="entry name" value="SPERMIDINE/SPERMINE SYNTHASE"/>
    <property type="match status" value="1"/>
</dbReference>
<dbReference type="PROSITE" id="PS01330">
    <property type="entry name" value="PABS_1"/>
    <property type="match status" value="1"/>
</dbReference>
<dbReference type="Pfam" id="PF01564">
    <property type="entry name" value="Spermine_synth"/>
    <property type="match status" value="1"/>
</dbReference>
<dbReference type="InterPro" id="IPR030373">
    <property type="entry name" value="PABS_CS"/>
</dbReference>
<dbReference type="RefSeq" id="XP_024355226.1">
    <property type="nucleotide sequence ID" value="XM_024490407.1"/>
</dbReference>
<dbReference type="InterPro" id="IPR029063">
    <property type="entry name" value="SAM-dependent_MTases_sf"/>
</dbReference>
<keyword evidence="2 3" id="KW-0808">Transferase</keyword>